<evidence type="ECO:0000256" key="8">
    <source>
        <dbReference type="ARBA" id="ARBA00023004"/>
    </source>
</evidence>
<evidence type="ECO:0000256" key="1">
    <source>
        <dbReference type="ARBA" id="ARBA00001954"/>
    </source>
</evidence>
<dbReference type="AlphaFoldDB" id="A0A266Q3R3"/>
<dbReference type="SUPFAM" id="SSF56281">
    <property type="entry name" value="Metallo-hydrolase/oxidoreductase"/>
    <property type="match status" value="1"/>
</dbReference>
<dbReference type="EMBL" id="NHNI01000002">
    <property type="protein sequence ID" value="OZY84490.1"/>
    <property type="molecule type" value="Genomic_DNA"/>
</dbReference>
<evidence type="ECO:0000256" key="3">
    <source>
        <dbReference type="ARBA" id="ARBA00022723"/>
    </source>
</evidence>
<feature type="domain" description="Metallo-beta-lactamase" evidence="9">
    <location>
        <begin position="12"/>
        <end position="175"/>
    </location>
</feature>
<comment type="caution">
    <text evidence="10">The sequence shown here is derived from an EMBL/GenBank/DDBJ whole genome shotgun (WGS) entry which is preliminary data.</text>
</comment>
<evidence type="ECO:0000256" key="2">
    <source>
        <dbReference type="ARBA" id="ARBA00006759"/>
    </source>
</evidence>
<dbReference type="RefSeq" id="WP_094985537.1">
    <property type="nucleotide sequence ID" value="NZ_NHNI01000002.1"/>
</dbReference>
<reference evidence="11" key="1">
    <citation type="submission" date="2017-05" db="EMBL/GenBank/DDBJ databases">
        <authorList>
            <person name="Barney B.M."/>
        </authorList>
    </citation>
    <scope>NUCLEOTIDE SEQUENCE [LARGE SCALE GENOMIC DNA]</scope>
    <source>
        <strain evidence="11">PSBB022</strain>
    </source>
</reference>
<dbReference type="Proteomes" id="UP000216101">
    <property type="component" value="Unassembled WGS sequence"/>
</dbReference>
<protein>
    <submittedName>
        <fullName evidence="10">Zn-dependent hydrolase</fullName>
    </submittedName>
</protein>
<evidence type="ECO:0000313" key="10">
    <source>
        <dbReference type="EMBL" id="OZY84490.1"/>
    </source>
</evidence>
<accession>A0A266Q3R3</accession>
<dbReference type="CDD" id="cd07724">
    <property type="entry name" value="POD-like_MBL-fold"/>
    <property type="match status" value="1"/>
</dbReference>
<keyword evidence="8" id="KW-0408">Iron</keyword>
<dbReference type="InterPro" id="IPR044528">
    <property type="entry name" value="POD-like_MBL-fold"/>
</dbReference>
<dbReference type="GO" id="GO:0016787">
    <property type="term" value="F:hydrolase activity"/>
    <property type="evidence" value="ECO:0007669"/>
    <property type="project" value="UniProtKB-KW"/>
</dbReference>
<keyword evidence="7" id="KW-0560">Oxidoreductase</keyword>
<dbReference type="STRING" id="1209072.GCA_000766945_04055"/>
<evidence type="ECO:0000256" key="5">
    <source>
        <dbReference type="ARBA" id="ARBA00022964"/>
    </source>
</evidence>
<dbReference type="GO" id="GO:0070813">
    <property type="term" value="P:hydrogen sulfide metabolic process"/>
    <property type="evidence" value="ECO:0007669"/>
    <property type="project" value="TreeGrafter"/>
</dbReference>
<dbReference type="InterPro" id="IPR001279">
    <property type="entry name" value="Metallo-B-lactamas"/>
</dbReference>
<evidence type="ECO:0000256" key="7">
    <source>
        <dbReference type="ARBA" id="ARBA00023002"/>
    </source>
</evidence>
<dbReference type="InterPro" id="IPR036866">
    <property type="entry name" value="RibonucZ/Hydroxyglut_hydro"/>
</dbReference>
<dbReference type="SMART" id="SM00849">
    <property type="entry name" value="Lactamase_B"/>
    <property type="match status" value="1"/>
</dbReference>
<evidence type="ECO:0000313" key="11">
    <source>
        <dbReference type="Proteomes" id="UP000216101"/>
    </source>
</evidence>
<keyword evidence="3" id="KW-0479">Metal-binding</keyword>
<dbReference type="GO" id="GO:0050313">
    <property type="term" value="F:sulfur dioxygenase activity"/>
    <property type="evidence" value="ECO:0007669"/>
    <property type="project" value="InterPro"/>
</dbReference>
<dbReference type="PANTHER" id="PTHR43084">
    <property type="entry name" value="PERSULFIDE DIOXYGENASE ETHE1"/>
    <property type="match status" value="1"/>
</dbReference>
<organism evidence="10 11">
    <name type="scientific">Cellvibrio mixtus</name>
    <dbReference type="NCBI Taxonomy" id="39650"/>
    <lineage>
        <taxon>Bacteria</taxon>
        <taxon>Pseudomonadati</taxon>
        <taxon>Pseudomonadota</taxon>
        <taxon>Gammaproteobacteria</taxon>
        <taxon>Cellvibrionales</taxon>
        <taxon>Cellvibrionaceae</taxon>
        <taxon>Cellvibrio</taxon>
    </lineage>
</organism>
<evidence type="ECO:0000256" key="6">
    <source>
        <dbReference type="ARBA" id="ARBA00022990"/>
    </source>
</evidence>
<name>A0A266Q3R3_9GAMM</name>
<keyword evidence="4" id="KW-0809">Transit peptide</keyword>
<comment type="cofactor">
    <cofactor evidence="1">
        <name>Fe(2+)</name>
        <dbReference type="ChEBI" id="CHEBI:29033"/>
    </cofactor>
</comment>
<dbReference type="GO" id="GO:0046872">
    <property type="term" value="F:metal ion binding"/>
    <property type="evidence" value="ECO:0007669"/>
    <property type="project" value="UniProtKB-KW"/>
</dbReference>
<comment type="similarity">
    <text evidence="2">Belongs to the metallo-beta-lactamase superfamily. Glyoxalase II family.</text>
</comment>
<dbReference type="Pfam" id="PF00753">
    <property type="entry name" value="Lactamase_B"/>
    <property type="match status" value="2"/>
</dbReference>
<dbReference type="Gene3D" id="3.60.15.10">
    <property type="entry name" value="Ribonuclease Z/Hydroxyacylglutathione hydrolase-like"/>
    <property type="match status" value="1"/>
</dbReference>
<keyword evidence="6" id="KW-0007">Acetylation</keyword>
<keyword evidence="11" id="KW-1185">Reference proteome</keyword>
<gene>
    <name evidence="10" type="ORF">CBP51_14910</name>
</gene>
<evidence type="ECO:0000256" key="4">
    <source>
        <dbReference type="ARBA" id="ARBA00022946"/>
    </source>
</evidence>
<dbReference type="InterPro" id="IPR051682">
    <property type="entry name" value="Mito_Persulfide_Diox"/>
</dbReference>
<dbReference type="PANTHER" id="PTHR43084:SF1">
    <property type="entry name" value="PERSULFIDE DIOXYGENASE ETHE1, MITOCHONDRIAL"/>
    <property type="match status" value="1"/>
</dbReference>
<keyword evidence="10" id="KW-0378">Hydrolase</keyword>
<proteinExistence type="inferred from homology"/>
<dbReference type="FunFam" id="3.60.15.10:FF:000013">
    <property type="entry name" value="Persulfide dioxygenase ETHE1, mitochondrial"/>
    <property type="match status" value="1"/>
</dbReference>
<evidence type="ECO:0000259" key="9">
    <source>
        <dbReference type="SMART" id="SM00849"/>
    </source>
</evidence>
<sequence>MIFRQLFEQESSTYTYLIACEKTGKAALIDTVKSDVPQYIQLLRELNLTLVCALDTHTHADHITGAGELRDLTGCTTLLGEEANSTCVSHALRDGEKIPVGELTLTALYTPGHTDDSYTFHLTEGDEQYLFTGDTLLIRGTGRTDFQNGSARDQYQSLFEKLLVLPETTWVYPGHDYKGWTRSTIGEEKAHNPRLQVKDAVAYVELMSNLKLPNPKLMDIAVPANRACGKH</sequence>
<keyword evidence="5" id="KW-0223">Dioxygenase</keyword>
<dbReference type="GO" id="GO:0006749">
    <property type="term" value="P:glutathione metabolic process"/>
    <property type="evidence" value="ECO:0007669"/>
    <property type="project" value="InterPro"/>
</dbReference>